<dbReference type="CDD" id="cd00093">
    <property type="entry name" value="HTH_XRE"/>
    <property type="match status" value="1"/>
</dbReference>
<protein>
    <submittedName>
        <fullName evidence="3">Helix-turn-helix transcriptional regulator</fullName>
    </submittedName>
</protein>
<reference evidence="3" key="1">
    <citation type="submission" date="2020-10" db="EMBL/GenBank/DDBJ databases">
        <authorList>
            <person name="Gilroy R."/>
        </authorList>
    </citation>
    <scope>NUCLEOTIDE SEQUENCE</scope>
    <source>
        <strain evidence="3">1063</strain>
    </source>
</reference>
<dbReference type="InterPro" id="IPR001387">
    <property type="entry name" value="Cro/C1-type_HTH"/>
</dbReference>
<keyword evidence="1" id="KW-0238">DNA-binding</keyword>
<dbReference type="InterPro" id="IPR010982">
    <property type="entry name" value="Lambda_DNA-bd_dom_sf"/>
</dbReference>
<sequence>MLKTCFPERLKQLRRDAGMLQADLAEHFKVSKSAVSGWEVGRNQPCYDILIEMSILFGVSVDYLIGRRNY</sequence>
<dbReference type="Gene3D" id="1.10.260.40">
    <property type="entry name" value="lambda repressor-like DNA-binding domains"/>
    <property type="match status" value="1"/>
</dbReference>
<feature type="domain" description="HTH cro/C1-type" evidence="2">
    <location>
        <begin position="10"/>
        <end position="64"/>
    </location>
</feature>
<evidence type="ECO:0000259" key="2">
    <source>
        <dbReference type="PROSITE" id="PS50943"/>
    </source>
</evidence>
<dbReference type="GO" id="GO:0003677">
    <property type="term" value="F:DNA binding"/>
    <property type="evidence" value="ECO:0007669"/>
    <property type="project" value="UniProtKB-KW"/>
</dbReference>
<dbReference type="SMART" id="SM00530">
    <property type="entry name" value="HTH_XRE"/>
    <property type="match status" value="1"/>
</dbReference>
<gene>
    <name evidence="3" type="ORF">IAD51_05155</name>
</gene>
<dbReference type="Proteomes" id="UP000824088">
    <property type="component" value="Unassembled WGS sequence"/>
</dbReference>
<dbReference type="SUPFAM" id="SSF47413">
    <property type="entry name" value="lambda repressor-like DNA-binding domains"/>
    <property type="match status" value="1"/>
</dbReference>
<dbReference type="PANTHER" id="PTHR46558:SF11">
    <property type="entry name" value="HTH-TYPE TRANSCRIPTIONAL REGULATOR XRE"/>
    <property type="match status" value="1"/>
</dbReference>
<comment type="caution">
    <text evidence="3">The sequence shown here is derived from an EMBL/GenBank/DDBJ whole genome shotgun (WGS) entry which is preliminary data.</text>
</comment>
<dbReference type="PROSITE" id="PS50943">
    <property type="entry name" value="HTH_CROC1"/>
    <property type="match status" value="1"/>
</dbReference>
<dbReference type="PANTHER" id="PTHR46558">
    <property type="entry name" value="TRACRIPTIONAL REGULATORY PROTEIN-RELATED-RELATED"/>
    <property type="match status" value="1"/>
</dbReference>
<evidence type="ECO:0000313" key="4">
    <source>
        <dbReference type="Proteomes" id="UP000824088"/>
    </source>
</evidence>
<organism evidence="3 4">
    <name type="scientific">Candidatus Limadaptatus stercorigallinarum</name>
    <dbReference type="NCBI Taxonomy" id="2840845"/>
    <lineage>
        <taxon>Bacteria</taxon>
        <taxon>Bacillati</taxon>
        <taxon>Bacillota</taxon>
        <taxon>Clostridia</taxon>
        <taxon>Eubacteriales</taxon>
        <taxon>Candidatus Limadaptatus</taxon>
    </lineage>
</organism>
<reference evidence="3" key="2">
    <citation type="journal article" date="2021" name="PeerJ">
        <title>Extensive microbial diversity within the chicken gut microbiome revealed by metagenomics and culture.</title>
        <authorList>
            <person name="Gilroy R."/>
            <person name="Ravi A."/>
            <person name="Getino M."/>
            <person name="Pursley I."/>
            <person name="Horton D.L."/>
            <person name="Alikhan N.F."/>
            <person name="Baker D."/>
            <person name="Gharbi K."/>
            <person name="Hall N."/>
            <person name="Watson M."/>
            <person name="Adriaenssens E.M."/>
            <person name="Foster-Nyarko E."/>
            <person name="Jarju S."/>
            <person name="Secka A."/>
            <person name="Antonio M."/>
            <person name="Oren A."/>
            <person name="Chaudhuri R.R."/>
            <person name="La Ragione R."/>
            <person name="Hildebrand F."/>
            <person name="Pallen M.J."/>
        </authorList>
    </citation>
    <scope>NUCLEOTIDE SEQUENCE</scope>
    <source>
        <strain evidence="3">1063</strain>
    </source>
</reference>
<name>A0A9D1HS19_9FIRM</name>
<accession>A0A9D1HS19</accession>
<proteinExistence type="predicted"/>
<dbReference type="Pfam" id="PF01381">
    <property type="entry name" value="HTH_3"/>
    <property type="match status" value="1"/>
</dbReference>
<dbReference type="AlphaFoldDB" id="A0A9D1HS19"/>
<dbReference type="EMBL" id="DVMN01000092">
    <property type="protein sequence ID" value="HIU21601.1"/>
    <property type="molecule type" value="Genomic_DNA"/>
</dbReference>
<evidence type="ECO:0000313" key="3">
    <source>
        <dbReference type="EMBL" id="HIU21601.1"/>
    </source>
</evidence>
<evidence type="ECO:0000256" key="1">
    <source>
        <dbReference type="ARBA" id="ARBA00023125"/>
    </source>
</evidence>